<dbReference type="GO" id="GO:0044458">
    <property type="term" value="P:motile cilium assembly"/>
    <property type="evidence" value="ECO:0007669"/>
    <property type="project" value="TreeGrafter"/>
</dbReference>
<dbReference type="InParanoid" id="A0A078ABR8"/>
<proteinExistence type="predicted"/>
<feature type="region of interest" description="Disordered" evidence="1">
    <location>
        <begin position="1"/>
        <end position="25"/>
    </location>
</feature>
<dbReference type="InterPro" id="IPR029676">
    <property type="entry name" value="CFAP221"/>
</dbReference>
<evidence type="ECO:0008006" key="4">
    <source>
        <dbReference type="Google" id="ProtNLM"/>
    </source>
</evidence>
<sequence>MLSSLNQNNGNQQNINDDSLNDFDRENTDFQNRVTQRTGPDTQQSTLRKSKDITYQLILVLYQPISINQIFSAMPAEVSFRGFEILKTHIQKVRIMNNSDKPQRLVVLAPSTPNFKIKYGKKAKLPPGIGEDIYVQFTPNEEFRHYSDIIRIHCDNDKMLIPLHAYPVINNRVEQLFPQQIDLGSYLKVDETYTKVRLDINLKYQDSPLGGDIPGLSTVYIDVVYTPTTFTHAECEVIFKTNEFNNQPITCKIVGNALPSKLDVQEALKKINNKVSQSTPTKQVDFQIKRTNNRIVVTDKIEARSSSKNGVRLDKLDNEAIQKLNYNQPDQDYQEEEQKLLRSTMANPEELQFLKDYRKLEELEKDKYTKFFICIGDPKVTPQFRSKIKDYRQHQFVRQVLVQIYQEKKLDKIRERDVQRFAPAIDYDQVCTDVGLYLEQGPKWEIVQSNQIATRVKLVGVFQRSCNIMIIRMRAGKRLEKIKNRFKDEKVKNRDDVKRMVAEDWKTAQNIRLKEEDSEEGIIHVKFKFSFQEMNIQVAQMKLPIEYEMNLHVIQQAVEPSPPINFDDMVPYDSVDVLDYEIHRQKKIQIPHVTFYDDYGHDKMYRPGCEYESILRQKCGDHELEEIILEMKNSQNTDIERRNVISGAVVFMPRSFLFPIDYPVILVLSWHPILRNYIRVNEFVETDVEYYIFPQEIKRPEIRDEIYLRNFKMTDNGYKIINDNHTVGGAFLNTLDVIPQVLPGNFGLRQIEQYNTERSRFYRPRRSVQIAQVCLESVFRYPEELIAPDKVDFPNSEGEDEGRDEPFSIKIPDLSDLVNEFEKDDDFLYRQKENEKQNIRDIILQGFEPELRHHITDINGEKIKEFDQLIFINGIFTF</sequence>
<organism evidence="2 3">
    <name type="scientific">Stylonychia lemnae</name>
    <name type="common">Ciliate</name>
    <dbReference type="NCBI Taxonomy" id="5949"/>
    <lineage>
        <taxon>Eukaryota</taxon>
        <taxon>Sar</taxon>
        <taxon>Alveolata</taxon>
        <taxon>Ciliophora</taxon>
        <taxon>Intramacronucleata</taxon>
        <taxon>Spirotrichea</taxon>
        <taxon>Stichotrichia</taxon>
        <taxon>Sporadotrichida</taxon>
        <taxon>Oxytrichidae</taxon>
        <taxon>Stylonychinae</taxon>
        <taxon>Stylonychia</taxon>
    </lineage>
</organism>
<keyword evidence="3" id="KW-1185">Reference proteome</keyword>
<dbReference type="GO" id="GO:0003341">
    <property type="term" value="P:cilium movement"/>
    <property type="evidence" value="ECO:0007669"/>
    <property type="project" value="InterPro"/>
</dbReference>
<gene>
    <name evidence="2" type="primary">Contig13480.g14382</name>
    <name evidence="2" type="ORF">STYLEM_8732</name>
</gene>
<name>A0A078ABR8_STYLE</name>
<evidence type="ECO:0000256" key="1">
    <source>
        <dbReference type="SAM" id="MobiDB-lite"/>
    </source>
</evidence>
<protein>
    <recommendedName>
        <fullName evidence="4">Primary ciliary dyskinesia protein 1</fullName>
    </recommendedName>
</protein>
<dbReference type="PANTHER" id="PTHR46500:SF1">
    <property type="entry name" value="CILIA- AND FLAGELLA-ASSOCIATED PROTEIN 221"/>
    <property type="match status" value="1"/>
</dbReference>
<dbReference type="OMA" id="PCQDIKI"/>
<evidence type="ECO:0000313" key="2">
    <source>
        <dbReference type="EMBL" id="CDW79740.1"/>
    </source>
</evidence>
<dbReference type="OrthoDB" id="5538672at2759"/>
<accession>A0A078ABR8</accession>
<dbReference type="Proteomes" id="UP000039865">
    <property type="component" value="Unassembled WGS sequence"/>
</dbReference>
<reference evidence="2 3" key="1">
    <citation type="submission" date="2014-06" db="EMBL/GenBank/DDBJ databases">
        <authorList>
            <person name="Swart Estienne"/>
        </authorList>
    </citation>
    <scope>NUCLEOTIDE SEQUENCE [LARGE SCALE GENOMIC DNA]</scope>
    <source>
        <strain evidence="2 3">130c</strain>
    </source>
</reference>
<dbReference type="PANTHER" id="PTHR46500">
    <property type="entry name" value="CILIA- AND FLAGELLA-ASSOCIATED PROTEIN 221"/>
    <property type="match status" value="1"/>
</dbReference>
<evidence type="ECO:0000313" key="3">
    <source>
        <dbReference type="Proteomes" id="UP000039865"/>
    </source>
</evidence>
<dbReference type="EMBL" id="CCKQ01008303">
    <property type="protein sequence ID" value="CDW79740.1"/>
    <property type="molecule type" value="Genomic_DNA"/>
</dbReference>
<feature type="compositionally biased region" description="Low complexity" evidence="1">
    <location>
        <begin position="1"/>
        <end position="16"/>
    </location>
</feature>
<dbReference type="GO" id="GO:0097729">
    <property type="term" value="C:9+2 motile cilium"/>
    <property type="evidence" value="ECO:0007669"/>
    <property type="project" value="TreeGrafter"/>
</dbReference>
<dbReference type="AlphaFoldDB" id="A0A078ABR8"/>